<keyword evidence="2" id="KW-1185">Reference proteome</keyword>
<dbReference type="Proteomes" id="UP000244722">
    <property type="component" value="Unassembled WGS sequence"/>
</dbReference>
<evidence type="ECO:0000313" key="2">
    <source>
        <dbReference type="Proteomes" id="UP000244722"/>
    </source>
</evidence>
<reference evidence="1 2" key="1">
    <citation type="submission" date="2017-04" db="EMBL/GenBank/DDBJ databases">
        <title>Draft genome sequence of Tuber borchii Vittad., a whitish edible truffle.</title>
        <authorList>
            <consortium name="DOE Joint Genome Institute"/>
            <person name="Murat C."/>
            <person name="Kuo A."/>
            <person name="Barry K.W."/>
            <person name="Clum A."/>
            <person name="Dockter R.B."/>
            <person name="Fauchery L."/>
            <person name="Iotti M."/>
            <person name="Kohler A."/>
            <person name="Labutti K."/>
            <person name="Lindquist E.A."/>
            <person name="Lipzen A."/>
            <person name="Ohm R.A."/>
            <person name="Wang M."/>
            <person name="Grigoriev I.V."/>
            <person name="Zambonelli A."/>
            <person name="Martin F.M."/>
        </authorList>
    </citation>
    <scope>NUCLEOTIDE SEQUENCE [LARGE SCALE GENOMIC DNA]</scope>
    <source>
        <strain evidence="1 2">Tbo3840</strain>
    </source>
</reference>
<protein>
    <submittedName>
        <fullName evidence="1">Uncharacterized protein</fullName>
    </submittedName>
</protein>
<dbReference type="AlphaFoldDB" id="A0A2T6ZY20"/>
<sequence length="129" mass="14200">SIKHSKFIGKSIPKVTADPFDSKKKQYFEMYELTNSQRIGQSSANWGQYNIFAASHASTLAPRFAPHPSAMLYEATTGTLFSHPVEGSVRGSIRPTPFSLRKDALLHCGATCSPMRSADLSALCYWDPS</sequence>
<evidence type="ECO:0000313" key="1">
    <source>
        <dbReference type="EMBL" id="PUU80392.1"/>
    </source>
</evidence>
<name>A0A2T6ZY20_TUBBO</name>
<accession>A0A2T6ZY20</accession>
<dbReference type="Gene3D" id="6.10.140.1400">
    <property type="match status" value="1"/>
</dbReference>
<gene>
    <name evidence="1" type="ORF">B9Z19DRAFT_975088</name>
</gene>
<comment type="caution">
    <text evidence="1">The sequence shown here is derived from an EMBL/GenBank/DDBJ whole genome shotgun (WGS) entry which is preliminary data.</text>
</comment>
<dbReference type="EMBL" id="NESQ01000066">
    <property type="protein sequence ID" value="PUU80392.1"/>
    <property type="molecule type" value="Genomic_DNA"/>
</dbReference>
<organism evidence="1 2">
    <name type="scientific">Tuber borchii</name>
    <name type="common">White truffle</name>
    <dbReference type="NCBI Taxonomy" id="42251"/>
    <lineage>
        <taxon>Eukaryota</taxon>
        <taxon>Fungi</taxon>
        <taxon>Dikarya</taxon>
        <taxon>Ascomycota</taxon>
        <taxon>Pezizomycotina</taxon>
        <taxon>Pezizomycetes</taxon>
        <taxon>Pezizales</taxon>
        <taxon>Tuberaceae</taxon>
        <taxon>Tuber</taxon>
    </lineage>
</organism>
<proteinExistence type="predicted"/>
<feature type="non-terminal residue" evidence="1">
    <location>
        <position position="1"/>
    </location>
</feature>